<dbReference type="OrthoDB" id="9894485at2759"/>
<dbReference type="SMART" id="SM00030">
    <property type="entry name" value="CLb"/>
    <property type="match status" value="1"/>
</dbReference>
<evidence type="ECO:0000256" key="3">
    <source>
        <dbReference type="ARBA" id="ARBA00022525"/>
    </source>
</evidence>
<dbReference type="GO" id="GO:0005615">
    <property type="term" value="C:extracellular space"/>
    <property type="evidence" value="ECO:0007669"/>
    <property type="project" value="TreeGrafter"/>
</dbReference>
<feature type="domain" description="Clusterin N-terminal" evidence="11">
    <location>
        <begin position="26"/>
        <end position="213"/>
    </location>
</feature>
<evidence type="ECO:0000259" key="12">
    <source>
        <dbReference type="SMART" id="SM00035"/>
    </source>
</evidence>
<dbReference type="InterPro" id="IPR000753">
    <property type="entry name" value="Clusterin-like"/>
</dbReference>
<dbReference type="InterPro" id="IPR016014">
    <property type="entry name" value="Clusterin_N"/>
</dbReference>
<keyword evidence="4 10" id="KW-0732">Signal</keyword>
<dbReference type="InParanoid" id="A0A6P6EVL6"/>
<evidence type="ECO:0000256" key="1">
    <source>
        <dbReference type="ARBA" id="ARBA00004613"/>
    </source>
</evidence>
<dbReference type="CTD" id="27098"/>
<gene>
    <name evidence="14" type="primary">Clul1</name>
</gene>
<feature type="chain" id="PRO_5027755180" description="Clusterin" evidence="10">
    <location>
        <begin position="21"/>
        <end position="245"/>
    </location>
</feature>
<keyword evidence="6" id="KW-1015">Disulfide bond</keyword>
<proteinExistence type="inferred from homology"/>
<dbReference type="GO" id="GO:0005634">
    <property type="term" value="C:nucleus"/>
    <property type="evidence" value="ECO:0007669"/>
    <property type="project" value="TreeGrafter"/>
</dbReference>
<keyword evidence="5" id="KW-0175">Coiled coil</keyword>
<feature type="region of interest" description="Disordered" evidence="9">
    <location>
        <begin position="175"/>
        <end position="213"/>
    </location>
</feature>
<dbReference type="PANTHER" id="PTHR10970:SF2">
    <property type="entry name" value="CLUSTERIN-LIKE PROTEIN 1"/>
    <property type="match status" value="1"/>
</dbReference>
<name>A0A6P6EVL6_OCTDE</name>
<evidence type="ECO:0000256" key="7">
    <source>
        <dbReference type="ARBA" id="ARBA00023180"/>
    </source>
</evidence>
<evidence type="ECO:0000256" key="9">
    <source>
        <dbReference type="SAM" id="MobiDB-lite"/>
    </source>
</evidence>
<keyword evidence="13" id="KW-1185">Reference proteome</keyword>
<protein>
    <recommendedName>
        <fullName evidence="8">Clusterin</fullName>
    </recommendedName>
</protein>
<reference evidence="14" key="1">
    <citation type="submission" date="2025-08" db="UniProtKB">
        <authorList>
            <consortium name="RefSeq"/>
        </authorList>
    </citation>
    <scope>IDENTIFICATION</scope>
</reference>
<dbReference type="AlphaFoldDB" id="A0A6P6EVL6"/>
<dbReference type="InterPro" id="IPR016015">
    <property type="entry name" value="Clusterin_C"/>
</dbReference>
<dbReference type="Proteomes" id="UP000515203">
    <property type="component" value="Unplaced"/>
</dbReference>
<evidence type="ECO:0000256" key="4">
    <source>
        <dbReference type="ARBA" id="ARBA00022729"/>
    </source>
</evidence>
<evidence type="ECO:0000313" key="13">
    <source>
        <dbReference type="Proteomes" id="UP000515203"/>
    </source>
</evidence>
<dbReference type="PANTHER" id="PTHR10970">
    <property type="entry name" value="CLUSTERIN"/>
    <property type="match status" value="1"/>
</dbReference>
<comment type="similarity">
    <text evidence="2 8">Belongs to the clusterin family.</text>
</comment>
<accession>A0A6P6EVL6</accession>
<evidence type="ECO:0000256" key="5">
    <source>
        <dbReference type="ARBA" id="ARBA00023054"/>
    </source>
</evidence>
<dbReference type="GeneID" id="101562078"/>
<keyword evidence="3" id="KW-0964">Secreted</keyword>
<comment type="subcellular location">
    <subcellularLocation>
        <location evidence="1">Secreted</location>
    </subcellularLocation>
</comment>
<evidence type="ECO:0000256" key="2">
    <source>
        <dbReference type="ARBA" id="ARBA00010069"/>
    </source>
</evidence>
<dbReference type="SMART" id="SM00035">
    <property type="entry name" value="CLa"/>
    <property type="match status" value="1"/>
</dbReference>
<evidence type="ECO:0000313" key="14">
    <source>
        <dbReference type="RefSeq" id="XP_023576167.1"/>
    </source>
</evidence>
<dbReference type="FunCoup" id="A0A6P6EVL6">
    <property type="interactions" value="22"/>
</dbReference>
<dbReference type="RefSeq" id="XP_023576167.1">
    <property type="nucleotide sequence ID" value="XM_023720399.1"/>
</dbReference>
<dbReference type="Pfam" id="PF01093">
    <property type="entry name" value="Clusterin"/>
    <property type="match status" value="2"/>
</dbReference>
<organism evidence="13 14">
    <name type="scientific">Octodon degus</name>
    <name type="common">Degu</name>
    <name type="synonym">Sciurus degus</name>
    <dbReference type="NCBI Taxonomy" id="10160"/>
    <lineage>
        <taxon>Eukaryota</taxon>
        <taxon>Metazoa</taxon>
        <taxon>Chordata</taxon>
        <taxon>Craniata</taxon>
        <taxon>Vertebrata</taxon>
        <taxon>Euteleostomi</taxon>
        <taxon>Mammalia</taxon>
        <taxon>Eutheria</taxon>
        <taxon>Euarchontoglires</taxon>
        <taxon>Glires</taxon>
        <taxon>Rodentia</taxon>
        <taxon>Hystricomorpha</taxon>
        <taxon>Octodontidae</taxon>
        <taxon>Octodon</taxon>
    </lineage>
</organism>
<evidence type="ECO:0000256" key="8">
    <source>
        <dbReference type="RuleBase" id="RU000629"/>
    </source>
</evidence>
<evidence type="ECO:0000259" key="11">
    <source>
        <dbReference type="SMART" id="SM00030"/>
    </source>
</evidence>
<keyword evidence="7" id="KW-0325">Glycoprotein</keyword>
<feature type="signal peptide" evidence="10">
    <location>
        <begin position="1"/>
        <end position="20"/>
    </location>
</feature>
<dbReference type="GO" id="GO:0051787">
    <property type="term" value="F:misfolded protein binding"/>
    <property type="evidence" value="ECO:0007669"/>
    <property type="project" value="TreeGrafter"/>
</dbReference>
<sequence length="245" mass="28117">MKLPLLMFIVCLLWLKDCHCAPTWKDKTATRGNLKGFSEAAEIDAAGEVQTALTGVKWMKIMMARREEEHSSLMKILRKCAEEKQCLPHTHDGAGLNHRYHMRVPRLKPVEYCPSVPGLHRELSEALRLVNISSQQYDQVVRMTQYHLEDTMYLMEKMRQHFGWVSELANQLPGPEDIFGPMNEAPRVQEGNSSNHDDTSKPPSLPPAPNFTLKSSLEKNVSTSSFMDYVVEKVLQHMKEHFKAW</sequence>
<feature type="domain" description="Clusterin C-terminal" evidence="12">
    <location>
        <begin position="33"/>
        <end position="239"/>
    </location>
</feature>
<evidence type="ECO:0000256" key="10">
    <source>
        <dbReference type="SAM" id="SignalP"/>
    </source>
</evidence>
<evidence type="ECO:0000256" key="6">
    <source>
        <dbReference type="ARBA" id="ARBA00023157"/>
    </source>
</evidence>